<evidence type="ECO:0000313" key="2">
    <source>
        <dbReference type="EMBL" id="AEE51438.1"/>
    </source>
</evidence>
<keyword evidence="1" id="KW-0812">Transmembrane</keyword>
<evidence type="ECO:0000256" key="1">
    <source>
        <dbReference type="SAM" id="Phobius"/>
    </source>
</evidence>
<name>F4KXS7_HALH1</name>
<feature type="transmembrane region" description="Helical" evidence="1">
    <location>
        <begin position="112"/>
        <end position="137"/>
    </location>
</feature>
<evidence type="ECO:0000313" key="3">
    <source>
        <dbReference type="Proteomes" id="UP000008461"/>
    </source>
</evidence>
<feature type="transmembrane region" description="Helical" evidence="1">
    <location>
        <begin position="296"/>
        <end position="316"/>
    </location>
</feature>
<organism evidence="2 3">
    <name type="scientific">Haliscomenobacter hydrossis (strain ATCC 27775 / DSM 1100 / LMG 10767 / O)</name>
    <dbReference type="NCBI Taxonomy" id="760192"/>
    <lineage>
        <taxon>Bacteria</taxon>
        <taxon>Pseudomonadati</taxon>
        <taxon>Bacteroidota</taxon>
        <taxon>Saprospiria</taxon>
        <taxon>Saprospirales</taxon>
        <taxon>Haliscomenobacteraceae</taxon>
        <taxon>Haliscomenobacter</taxon>
    </lineage>
</organism>
<feature type="transmembrane region" description="Helical" evidence="1">
    <location>
        <begin position="258"/>
        <end position="276"/>
    </location>
</feature>
<feature type="transmembrane region" description="Helical" evidence="1">
    <location>
        <begin position="192"/>
        <end position="219"/>
    </location>
</feature>
<proteinExistence type="predicted"/>
<evidence type="ECO:0008006" key="4">
    <source>
        <dbReference type="Google" id="ProtNLM"/>
    </source>
</evidence>
<keyword evidence="1" id="KW-1133">Transmembrane helix</keyword>
<dbReference type="KEGG" id="hhy:Halhy_3584"/>
<reference evidence="2 3" key="1">
    <citation type="journal article" date="2011" name="Stand. Genomic Sci.">
        <title>Complete genome sequence of Haliscomenobacter hydrossis type strain (O).</title>
        <authorList>
            <consortium name="US DOE Joint Genome Institute (JGI-PGF)"/>
            <person name="Daligault H."/>
            <person name="Lapidus A."/>
            <person name="Zeytun A."/>
            <person name="Nolan M."/>
            <person name="Lucas S."/>
            <person name="Del Rio T.G."/>
            <person name="Tice H."/>
            <person name="Cheng J.F."/>
            <person name="Tapia R."/>
            <person name="Han C."/>
            <person name="Goodwin L."/>
            <person name="Pitluck S."/>
            <person name="Liolios K."/>
            <person name="Pagani I."/>
            <person name="Ivanova N."/>
            <person name="Huntemann M."/>
            <person name="Mavromatis K."/>
            <person name="Mikhailova N."/>
            <person name="Pati A."/>
            <person name="Chen A."/>
            <person name="Palaniappan K."/>
            <person name="Land M."/>
            <person name="Hauser L."/>
            <person name="Brambilla E.M."/>
            <person name="Rohde M."/>
            <person name="Verbarg S."/>
            <person name="Goker M."/>
            <person name="Bristow J."/>
            <person name="Eisen J.A."/>
            <person name="Markowitz V."/>
            <person name="Hugenholtz P."/>
            <person name="Kyrpides N.C."/>
            <person name="Klenk H.P."/>
            <person name="Woyke T."/>
        </authorList>
    </citation>
    <scope>NUCLEOTIDE SEQUENCE [LARGE SCALE GENOMIC DNA]</scope>
    <source>
        <strain evidence="3">ATCC 27775 / DSM 1100 / LMG 10767 / O</strain>
    </source>
</reference>
<keyword evidence="1" id="KW-0472">Membrane</keyword>
<dbReference type="EMBL" id="CP002691">
    <property type="protein sequence ID" value="AEE51438.1"/>
    <property type="molecule type" value="Genomic_DNA"/>
</dbReference>
<protein>
    <recommendedName>
        <fullName evidence="4">DUF4271 domain-containing protein</fullName>
    </recommendedName>
</protein>
<keyword evidence="3" id="KW-1185">Reference proteome</keyword>
<dbReference type="STRING" id="760192.Halhy_3584"/>
<reference key="2">
    <citation type="submission" date="2011-04" db="EMBL/GenBank/DDBJ databases">
        <title>Complete sequence of chromosome of Haliscomenobacter hydrossis DSM 1100.</title>
        <authorList>
            <consortium name="US DOE Joint Genome Institute (JGI-PGF)"/>
            <person name="Lucas S."/>
            <person name="Han J."/>
            <person name="Lapidus A."/>
            <person name="Bruce D."/>
            <person name="Goodwin L."/>
            <person name="Pitluck S."/>
            <person name="Peters L."/>
            <person name="Kyrpides N."/>
            <person name="Mavromatis K."/>
            <person name="Ivanova N."/>
            <person name="Ovchinnikova G."/>
            <person name="Pagani I."/>
            <person name="Daligault H."/>
            <person name="Detter J.C."/>
            <person name="Han C."/>
            <person name="Land M."/>
            <person name="Hauser L."/>
            <person name="Markowitz V."/>
            <person name="Cheng J.-F."/>
            <person name="Hugenholtz P."/>
            <person name="Woyke T."/>
            <person name="Wu D."/>
            <person name="Verbarg S."/>
            <person name="Frueling A."/>
            <person name="Brambilla E."/>
            <person name="Klenk H.-P."/>
            <person name="Eisen J.A."/>
        </authorList>
    </citation>
    <scope>NUCLEOTIDE SEQUENCE</scope>
    <source>
        <strain>DSM 1100</strain>
    </source>
</reference>
<gene>
    <name evidence="2" type="ordered locus">Halhy_3584</name>
</gene>
<feature type="transmembrane region" description="Helical" evidence="1">
    <location>
        <begin position="158"/>
        <end position="180"/>
    </location>
</feature>
<dbReference type="HOGENOM" id="CLU_870864_0_0_10"/>
<dbReference type="InterPro" id="IPR025367">
    <property type="entry name" value="DUF4271"/>
</dbReference>
<dbReference type="Pfam" id="PF14093">
    <property type="entry name" value="DUF4271"/>
    <property type="match status" value="1"/>
</dbReference>
<dbReference type="Proteomes" id="UP000008461">
    <property type="component" value="Chromosome"/>
</dbReference>
<feature type="transmembrane region" description="Helical" evidence="1">
    <location>
        <begin position="231"/>
        <end position="252"/>
    </location>
</feature>
<sequence length="319" mass="36202">MQLKKAANLKQKIIFLLFYFMFLLVVPNILSAQSSENPFELLHRKGIKPSALPVDSAVLNNPFDLLARPSATALLLPTEAAKPIKKRREWKMPELDFKFNLSPTAVLQRLNFGVTTFILLTLAFFMTLLIGTIGKVFQGFANENAFNQLFREREGRGFGVYAILYIAFLIYFGIFLFYLLRHFQANFGFGHVLQLGICVGGVLLGFGFKHLVLWLIGVIFPVSREISRYNFIMLIFGASLGFLLGPVNILLAYGPEHLHEFLLWGTISIVGLVYAFRSVRSLWQAGRIFASHQFHFLLYICTVEIAPVLTVVKFILNQQ</sequence>
<dbReference type="AlphaFoldDB" id="F4KXS7"/>
<accession>F4KXS7</accession>